<reference evidence="1 2" key="1">
    <citation type="submission" date="2019-06" db="EMBL/GenBank/DDBJ databases">
        <title>A novel species of marine bacteria.</title>
        <authorList>
            <person name="Wang Y."/>
        </authorList>
    </citation>
    <scope>NUCLEOTIDE SEQUENCE [LARGE SCALE GENOMIC DNA]</scope>
    <source>
        <strain evidence="1 2">MA1-10</strain>
    </source>
</reference>
<sequence length="61" mass="7037">MRRKLIEPNLHRLSVGKQCAVLSISWSSFYYAPKGESEMNPDLMKLTDKQFLETPFTGCSR</sequence>
<name>A0A545SKX2_9RHOB</name>
<accession>A0A545SKX2</accession>
<evidence type="ECO:0000313" key="1">
    <source>
        <dbReference type="EMBL" id="TQV65592.1"/>
    </source>
</evidence>
<dbReference type="OrthoDB" id="9814072at2"/>
<dbReference type="Proteomes" id="UP000315816">
    <property type="component" value="Unassembled WGS sequence"/>
</dbReference>
<proteinExistence type="predicted"/>
<dbReference type="AlphaFoldDB" id="A0A545SKX2"/>
<dbReference type="EMBL" id="VICH01000024">
    <property type="protein sequence ID" value="TQV65592.1"/>
    <property type="molecule type" value="Genomic_DNA"/>
</dbReference>
<gene>
    <name evidence="1" type="ORF">FIL88_16535</name>
</gene>
<evidence type="ECO:0000313" key="2">
    <source>
        <dbReference type="Proteomes" id="UP000315816"/>
    </source>
</evidence>
<organism evidence="1 2">
    <name type="scientific">Aliiroseovarius halocynthiae</name>
    <dbReference type="NCBI Taxonomy" id="985055"/>
    <lineage>
        <taxon>Bacteria</taxon>
        <taxon>Pseudomonadati</taxon>
        <taxon>Pseudomonadota</taxon>
        <taxon>Alphaproteobacteria</taxon>
        <taxon>Rhodobacterales</taxon>
        <taxon>Paracoccaceae</taxon>
        <taxon>Aliiroseovarius</taxon>
    </lineage>
</organism>
<comment type="caution">
    <text evidence="1">The sequence shown here is derived from an EMBL/GenBank/DDBJ whole genome shotgun (WGS) entry which is preliminary data.</text>
</comment>
<dbReference type="RefSeq" id="WP_142854985.1">
    <property type="nucleotide sequence ID" value="NZ_FXWW01000016.1"/>
</dbReference>
<keyword evidence="2" id="KW-1185">Reference proteome</keyword>
<protein>
    <submittedName>
        <fullName evidence="1">Uncharacterized protein</fullName>
    </submittedName>
</protein>